<dbReference type="PRINTS" id="PR00261">
    <property type="entry name" value="LDLRECEPTOR"/>
</dbReference>
<evidence type="ECO:0000256" key="8">
    <source>
        <dbReference type="SAM" id="Phobius"/>
    </source>
</evidence>
<feature type="disulfide bond" evidence="7">
    <location>
        <begin position="53"/>
        <end position="71"/>
    </location>
</feature>
<dbReference type="PANTHER" id="PTHR24270:SF60">
    <property type="entry name" value="CUB AND LDLA DOMAIN, ISOFORM A-RELATED"/>
    <property type="match status" value="1"/>
</dbReference>
<reference evidence="10" key="1">
    <citation type="submission" date="2016-11" db="UniProtKB">
        <authorList>
            <consortium name="WormBaseParasite"/>
        </authorList>
    </citation>
    <scope>IDENTIFICATION</scope>
</reference>
<dbReference type="AlphaFoldDB" id="A0A1I7WFR3"/>
<evidence type="ECO:0000256" key="6">
    <source>
        <dbReference type="ARBA" id="ARBA00023157"/>
    </source>
</evidence>
<accession>A0A1I7WFR3</accession>
<evidence type="ECO:0000256" key="5">
    <source>
        <dbReference type="ARBA" id="ARBA00023136"/>
    </source>
</evidence>
<dbReference type="Pfam" id="PF00057">
    <property type="entry name" value="Ldl_recept_a"/>
    <property type="match status" value="1"/>
</dbReference>
<feature type="disulfide bond" evidence="7">
    <location>
        <begin position="46"/>
        <end position="58"/>
    </location>
</feature>
<evidence type="ECO:0000256" key="2">
    <source>
        <dbReference type="ARBA" id="ARBA00022692"/>
    </source>
</evidence>
<dbReference type="InterPro" id="IPR050685">
    <property type="entry name" value="LDLR"/>
</dbReference>
<comment type="subcellular location">
    <subcellularLocation>
        <location evidence="1">Membrane</location>
        <topology evidence="1">Single-pass membrane protein</topology>
    </subcellularLocation>
</comment>
<dbReference type="InterPro" id="IPR036055">
    <property type="entry name" value="LDL_receptor-like_sf"/>
</dbReference>
<comment type="caution">
    <text evidence="7">Lacks conserved residue(s) required for the propagation of feature annotation.</text>
</comment>
<dbReference type="PANTHER" id="PTHR24270">
    <property type="entry name" value="LOW-DENSITY LIPOPROTEIN RECEPTOR-RELATED"/>
    <property type="match status" value="1"/>
</dbReference>
<dbReference type="PROSITE" id="PS50068">
    <property type="entry name" value="LDLRA_2"/>
    <property type="match status" value="2"/>
</dbReference>
<dbReference type="GO" id="GO:0016192">
    <property type="term" value="P:vesicle-mediated transport"/>
    <property type="evidence" value="ECO:0007669"/>
    <property type="project" value="UniProtKB-ARBA"/>
</dbReference>
<keyword evidence="3" id="KW-0677">Repeat</keyword>
<dbReference type="Proteomes" id="UP000095283">
    <property type="component" value="Unplaced"/>
</dbReference>
<evidence type="ECO:0000256" key="3">
    <source>
        <dbReference type="ARBA" id="ARBA00022737"/>
    </source>
</evidence>
<keyword evidence="4 8" id="KW-1133">Transmembrane helix</keyword>
<dbReference type="CDD" id="cd00112">
    <property type="entry name" value="LDLa"/>
    <property type="match status" value="2"/>
</dbReference>
<evidence type="ECO:0000256" key="7">
    <source>
        <dbReference type="PROSITE-ProRule" id="PRU00124"/>
    </source>
</evidence>
<evidence type="ECO:0000313" key="9">
    <source>
        <dbReference type="Proteomes" id="UP000095283"/>
    </source>
</evidence>
<dbReference type="InterPro" id="IPR002172">
    <property type="entry name" value="LDrepeatLR_classA_rpt"/>
</dbReference>
<keyword evidence="2 8" id="KW-0812">Transmembrane</keyword>
<dbReference type="SUPFAM" id="SSF57424">
    <property type="entry name" value="LDL receptor-like module"/>
    <property type="match status" value="2"/>
</dbReference>
<organism evidence="9 10">
    <name type="scientific">Heterorhabditis bacteriophora</name>
    <name type="common">Entomopathogenic nematode worm</name>
    <dbReference type="NCBI Taxonomy" id="37862"/>
    <lineage>
        <taxon>Eukaryota</taxon>
        <taxon>Metazoa</taxon>
        <taxon>Ecdysozoa</taxon>
        <taxon>Nematoda</taxon>
        <taxon>Chromadorea</taxon>
        <taxon>Rhabditida</taxon>
        <taxon>Rhabditina</taxon>
        <taxon>Rhabditomorpha</taxon>
        <taxon>Strongyloidea</taxon>
        <taxon>Heterorhabditidae</taxon>
        <taxon>Heterorhabditis</taxon>
    </lineage>
</organism>
<feature type="transmembrane region" description="Helical" evidence="8">
    <location>
        <begin position="323"/>
        <end position="347"/>
    </location>
</feature>
<keyword evidence="6 7" id="KW-1015">Disulfide bond</keyword>
<evidence type="ECO:0000256" key="1">
    <source>
        <dbReference type="ARBA" id="ARBA00004167"/>
    </source>
</evidence>
<evidence type="ECO:0000313" key="10">
    <source>
        <dbReference type="WBParaSite" id="Hba_03819"/>
    </source>
</evidence>
<feature type="transmembrane region" description="Helical" evidence="8">
    <location>
        <begin position="130"/>
        <end position="149"/>
    </location>
</feature>
<sequence length="468" mass="54171">MFNREDVHGFKLFWRECYISKVDSPPIVRGRSQPISASVNSASLICGENDFRCNDGKCIRLEWRCDGSGDCPDGEDEKEIHAHVTTPLVSNTSSAVRISHSAFRSHGYATGQKIALMAPMNQIVVVRTDLFLNLILLRITLFFIFRAISTRNIRELFNAFLFKLLFFIKKIVSNSKLIINFRLNYYFFGTNYINISEFKQCSASEFQCKNKRCQPRKFKCDYYDDCGKRRREEKHKIFVPLLDAKPVVMHHQMEESVRVPMDTNSTIVFTEHVLVNVNECAEFGYCDQLCANHRPGFTCSCLGECYTLQVKTLFFKNIYYRNLSYFIFCLFLFNPSLYFSTLFIYIYTLRFKMIVHFVFLPFLSSLRIVQRFSVGFKFGERDGQFIVATSLSSNQVLVLRLTWIVTSFCWKVKLTPIALKAPQTITLPPPKFGSYLFPVESQGIPGLTKSFVFMPCVEARPIVMMVQD</sequence>
<evidence type="ECO:0000256" key="4">
    <source>
        <dbReference type="ARBA" id="ARBA00022989"/>
    </source>
</evidence>
<dbReference type="SMART" id="SM00192">
    <property type="entry name" value="LDLa"/>
    <property type="match status" value="2"/>
</dbReference>
<keyword evidence="5 8" id="KW-0472">Membrane</keyword>
<feature type="disulfide bond" evidence="7">
    <location>
        <begin position="208"/>
        <end position="226"/>
    </location>
</feature>
<protein>
    <submittedName>
        <fullName evidence="10">Low-density lipoprotein receptor domain class A</fullName>
    </submittedName>
</protein>
<name>A0A1I7WFR3_HETBA</name>
<dbReference type="WBParaSite" id="Hba_03819">
    <property type="protein sequence ID" value="Hba_03819"/>
    <property type="gene ID" value="Hba_03819"/>
</dbReference>
<proteinExistence type="predicted"/>
<dbReference type="Gene3D" id="4.10.400.10">
    <property type="entry name" value="Low-density Lipoprotein Receptor"/>
    <property type="match status" value="2"/>
</dbReference>
<dbReference type="GO" id="GO:0005886">
    <property type="term" value="C:plasma membrane"/>
    <property type="evidence" value="ECO:0007669"/>
    <property type="project" value="TreeGrafter"/>
</dbReference>
<keyword evidence="9" id="KW-1185">Reference proteome</keyword>
<feature type="disulfide bond" evidence="7">
    <location>
        <begin position="201"/>
        <end position="213"/>
    </location>
</feature>